<evidence type="ECO:0000313" key="2">
    <source>
        <dbReference type="Proteomes" id="UP000784294"/>
    </source>
</evidence>
<name>A0A448XC19_9PLAT</name>
<dbReference type="AlphaFoldDB" id="A0A448XC19"/>
<proteinExistence type="predicted"/>
<dbReference type="Proteomes" id="UP000784294">
    <property type="component" value="Unassembled WGS sequence"/>
</dbReference>
<gene>
    <name evidence="1" type="ORF">PXEA_LOCUS26704</name>
</gene>
<dbReference type="EMBL" id="CAAALY010245466">
    <property type="protein sequence ID" value="VEL33264.1"/>
    <property type="molecule type" value="Genomic_DNA"/>
</dbReference>
<organism evidence="1 2">
    <name type="scientific">Protopolystoma xenopodis</name>
    <dbReference type="NCBI Taxonomy" id="117903"/>
    <lineage>
        <taxon>Eukaryota</taxon>
        <taxon>Metazoa</taxon>
        <taxon>Spiralia</taxon>
        <taxon>Lophotrochozoa</taxon>
        <taxon>Platyhelminthes</taxon>
        <taxon>Monogenea</taxon>
        <taxon>Polyopisthocotylea</taxon>
        <taxon>Polystomatidea</taxon>
        <taxon>Polystomatidae</taxon>
        <taxon>Protopolystoma</taxon>
    </lineage>
</organism>
<keyword evidence="2" id="KW-1185">Reference proteome</keyword>
<protein>
    <submittedName>
        <fullName evidence="1">Uncharacterized protein</fullName>
    </submittedName>
</protein>
<evidence type="ECO:0000313" key="1">
    <source>
        <dbReference type="EMBL" id="VEL33264.1"/>
    </source>
</evidence>
<sequence length="86" mass="10022">MNGAPNVVVSRCGKENRFTHFIVQKDSSRKGFLIRHRLKPWPLTGPIWTGLSTWCDFRLEFGFLRIVCMTRAPLRHDDSRTGYKDV</sequence>
<accession>A0A448XC19</accession>
<reference evidence="1" key="1">
    <citation type="submission" date="2018-11" db="EMBL/GenBank/DDBJ databases">
        <authorList>
            <consortium name="Pathogen Informatics"/>
        </authorList>
    </citation>
    <scope>NUCLEOTIDE SEQUENCE</scope>
</reference>
<comment type="caution">
    <text evidence="1">The sequence shown here is derived from an EMBL/GenBank/DDBJ whole genome shotgun (WGS) entry which is preliminary data.</text>
</comment>